<reference evidence="1" key="1">
    <citation type="journal article" date="2021" name="Front. Microbiol.">
        <title>Comprehensive Comparative Genomics and Phenotyping of Methylobacterium Species.</title>
        <authorList>
            <person name="Alessa O."/>
            <person name="Ogura Y."/>
            <person name="Fujitani Y."/>
            <person name="Takami H."/>
            <person name="Hayashi T."/>
            <person name="Sahin N."/>
            <person name="Tani A."/>
        </authorList>
    </citation>
    <scope>NUCLEOTIDE SEQUENCE</scope>
    <source>
        <strain evidence="1">NBRC 15686</strain>
    </source>
</reference>
<evidence type="ECO:0000313" key="1">
    <source>
        <dbReference type="EMBL" id="GJE67851.1"/>
    </source>
</evidence>
<name>A0ABQ4UMD3_9HYPH</name>
<protein>
    <submittedName>
        <fullName evidence="1">Uncharacterized protein</fullName>
    </submittedName>
</protein>
<dbReference type="EMBL" id="BPRC01000035">
    <property type="protein sequence ID" value="GJE67851.1"/>
    <property type="molecule type" value="Genomic_DNA"/>
</dbReference>
<comment type="caution">
    <text evidence="1">The sequence shown here is derived from an EMBL/GenBank/DDBJ whole genome shotgun (WGS) entry which is preliminary data.</text>
</comment>
<evidence type="ECO:0000313" key="2">
    <source>
        <dbReference type="Proteomes" id="UP001055039"/>
    </source>
</evidence>
<accession>A0ABQ4UMD3</accession>
<dbReference type="Proteomes" id="UP001055039">
    <property type="component" value="Unassembled WGS sequence"/>
</dbReference>
<sequence length="173" mass="19068">MLSRPSPPRSDAEDRHRVISELLTRTAAAEQLDEDLWAMIVTRSFGHPDPAIRWLEEDELRLLGGLDACLALIRANLPGWRVRLVCNGKARPRASCDRWGHWPGPSEGATEGLALCAALLRGLLSEVEASLGSTAPAQRRTTALMRSLRHYGRAGSWKLFRPWPLITGGRGTA</sequence>
<proteinExistence type="predicted"/>
<reference evidence="1" key="2">
    <citation type="submission" date="2021-08" db="EMBL/GenBank/DDBJ databases">
        <authorList>
            <person name="Tani A."/>
            <person name="Ola A."/>
            <person name="Ogura Y."/>
            <person name="Katsura K."/>
            <person name="Hayashi T."/>
        </authorList>
    </citation>
    <scope>NUCLEOTIDE SEQUENCE</scope>
    <source>
        <strain evidence="1">NBRC 15686</strain>
    </source>
</reference>
<keyword evidence="2" id="KW-1185">Reference proteome</keyword>
<gene>
    <name evidence="1" type="ORF">LNAOJCKE_5084</name>
</gene>
<organism evidence="1 2">
    <name type="scientific">Methylorubrum aminovorans</name>
    <dbReference type="NCBI Taxonomy" id="269069"/>
    <lineage>
        <taxon>Bacteria</taxon>
        <taxon>Pseudomonadati</taxon>
        <taxon>Pseudomonadota</taxon>
        <taxon>Alphaproteobacteria</taxon>
        <taxon>Hyphomicrobiales</taxon>
        <taxon>Methylobacteriaceae</taxon>
        <taxon>Methylorubrum</taxon>
    </lineage>
</organism>